<evidence type="ECO:0000313" key="8">
    <source>
        <dbReference type="Proteomes" id="UP000051952"/>
    </source>
</evidence>
<name>A0A0S4JRA7_BODSA</name>
<evidence type="ECO:0000256" key="1">
    <source>
        <dbReference type="ARBA" id="ARBA00022723"/>
    </source>
</evidence>
<dbReference type="GO" id="GO:0032259">
    <property type="term" value="P:methylation"/>
    <property type="evidence" value="ECO:0007669"/>
    <property type="project" value="UniProtKB-KW"/>
</dbReference>
<evidence type="ECO:0000256" key="5">
    <source>
        <dbReference type="SAM" id="MobiDB-lite"/>
    </source>
</evidence>
<keyword evidence="7" id="KW-0489">Methyltransferase</keyword>
<dbReference type="InterPro" id="IPR029063">
    <property type="entry name" value="SAM-dependent_MTases_sf"/>
</dbReference>
<feature type="zinc finger region" description="UBR-type" evidence="4">
    <location>
        <begin position="213"/>
        <end position="298"/>
    </location>
</feature>
<evidence type="ECO:0000259" key="6">
    <source>
        <dbReference type="PROSITE" id="PS51157"/>
    </source>
</evidence>
<sequence>MKDNREKVGDGTDHKLAGHLVNLVPKAKRLVLPFGGPEEHHCDLRETHHEHYIREIPLAGGGLGCALWDGGLVLARWVYQKGGFVFHNKSVLELGCGVGLAGIVAAHWASHVTLTDYIEETVRNAVYNAKLNSADEEELVADEDGEEDGNDASGLHESSRFEVVHGAPYRRDIADRVTARMLDWDKELASGDDAAVAATAEEVESTSASTTSTCCSGVKDHLGHRAFPSHQVWFRCPTCWPSDASKGVCGACALKCHASHELVEQPAERFLCDCSSSDVLVSAKGDDAGGSICSAIPPQPPILPVDVIIGSELTYSLLSCASLAFVVDKYLAKPHGVFYEVLSDDRDGVSVFINEMDKRGFETVKRAAPAMYVGKFGTESGANKTRSRTAFTHGEGETVLLNFWRQLWSRWLSFCYFSIFF</sequence>
<dbReference type="SMART" id="SM00396">
    <property type="entry name" value="ZnF_UBR1"/>
    <property type="match status" value="1"/>
</dbReference>
<dbReference type="Pfam" id="PF10294">
    <property type="entry name" value="Methyltransf_16"/>
    <property type="match status" value="1"/>
</dbReference>
<reference evidence="8" key="1">
    <citation type="submission" date="2015-09" db="EMBL/GenBank/DDBJ databases">
        <authorList>
            <consortium name="Pathogen Informatics"/>
        </authorList>
    </citation>
    <scope>NUCLEOTIDE SEQUENCE [LARGE SCALE GENOMIC DNA]</scope>
    <source>
        <strain evidence="8">Lake Konstanz</strain>
    </source>
</reference>
<dbReference type="PANTHER" id="PTHR14614:SF159">
    <property type="entry name" value="METHYLTRANSFERASE"/>
    <property type="match status" value="1"/>
</dbReference>
<keyword evidence="3" id="KW-0862">Zinc</keyword>
<evidence type="ECO:0000256" key="3">
    <source>
        <dbReference type="ARBA" id="ARBA00022833"/>
    </source>
</evidence>
<feature type="domain" description="UBR-type" evidence="6">
    <location>
        <begin position="213"/>
        <end position="298"/>
    </location>
</feature>
<dbReference type="InterPro" id="IPR003126">
    <property type="entry name" value="Znf_UBR"/>
</dbReference>
<dbReference type="CDD" id="cd19671">
    <property type="entry name" value="UBR-box_UBR4_5_6_7"/>
    <property type="match status" value="1"/>
</dbReference>
<feature type="region of interest" description="Disordered" evidence="5">
    <location>
        <begin position="136"/>
        <end position="157"/>
    </location>
</feature>
<dbReference type="OMA" id="CALWDGG"/>
<proteinExistence type="predicted"/>
<dbReference type="GO" id="GO:0008168">
    <property type="term" value="F:methyltransferase activity"/>
    <property type="evidence" value="ECO:0007669"/>
    <property type="project" value="UniProtKB-KW"/>
</dbReference>
<dbReference type="InterPro" id="IPR019410">
    <property type="entry name" value="Methyltransf_16"/>
</dbReference>
<feature type="compositionally biased region" description="Acidic residues" evidence="5">
    <location>
        <begin position="136"/>
        <end position="150"/>
    </location>
</feature>
<dbReference type="OrthoDB" id="407325at2759"/>
<keyword evidence="2" id="KW-0863">Zinc-finger</keyword>
<evidence type="ECO:0000256" key="4">
    <source>
        <dbReference type="PROSITE-ProRule" id="PRU00508"/>
    </source>
</evidence>
<dbReference type="PANTHER" id="PTHR14614">
    <property type="entry name" value="HEPATOCELLULAR CARCINOMA-ASSOCIATED ANTIGEN"/>
    <property type="match status" value="1"/>
</dbReference>
<dbReference type="VEuPathDB" id="TriTrypDB:BSAL_39020"/>
<dbReference type="Gene3D" id="3.40.50.150">
    <property type="entry name" value="Vaccinia Virus protein VP39"/>
    <property type="match status" value="1"/>
</dbReference>
<organism evidence="7 8">
    <name type="scientific">Bodo saltans</name>
    <name type="common">Flagellated protozoan</name>
    <dbReference type="NCBI Taxonomy" id="75058"/>
    <lineage>
        <taxon>Eukaryota</taxon>
        <taxon>Discoba</taxon>
        <taxon>Euglenozoa</taxon>
        <taxon>Kinetoplastea</taxon>
        <taxon>Metakinetoplastina</taxon>
        <taxon>Eubodonida</taxon>
        <taxon>Bodonidae</taxon>
        <taxon>Bodo</taxon>
    </lineage>
</organism>
<evidence type="ECO:0000313" key="7">
    <source>
        <dbReference type="EMBL" id="CUG92718.1"/>
    </source>
</evidence>
<dbReference type="SUPFAM" id="SSF53335">
    <property type="entry name" value="S-adenosyl-L-methionine-dependent methyltransferases"/>
    <property type="match status" value="1"/>
</dbReference>
<dbReference type="EMBL" id="CYKH01002080">
    <property type="protein sequence ID" value="CUG92718.1"/>
    <property type="molecule type" value="Genomic_DNA"/>
</dbReference>
<dbReference type="AlphaFoldDB" id="A0A0S4JRA7"/>
<gene>
    <name evidence="7" type="ORF">BSAL_39020</name>
</gene>
<dbReference type="PROSITE" id="PS51157">
    <property type="entry name" value="ZF_UBR"/>
    <property type="match status" value="1"/>
</dbReference>
<evidence type="ECO:0000256" key="2">
    <source>
        <dbReference type="ARBA" id="ARBA00022771"/>
    </source>
</evidence>
<dbReference type="Pfam" id="PF02207">
    <property type="entry name" value="zf-UBR"/>
    <property type="match status" value="1"/>
</dbReference>
<keyword evidence="8" id="KW-1185">Reference proteome</keyword>
<accession>A0A0S4JRA7</accession>
<dbReference type="Proteomes" id="UP000051952">
    <property type="component" value="Unassembled WGS sequence"/>
</dbReference>
<protein>
    <submittedName>
        <fullName evidence="7">Methyltransferase, putative</fullName>
    </submittedName>
</protein>
<keyword evidence="1" id="KW-0479">Metal-binding</keyword>
<dbReference type="GO" id="GO:0008270">
    <property type="term" value="F:zinc ion binding"/>
    <property type="evidence" value="ECO:0007669"/>
    <property type="project" value="UniProtKB-KW"/>
</dbReference>
<keyword evidence="7" id="KW-0808">Transferase</keyword>